<evidence type="ECO:0000256" key="2">
    <source>
        <dbReference type="ARBA" id="ARBA00008757"/>
    </source>
</evidence>
<evidence type="ECO:0000256" key="11">
    <source>
        <dbReference type="ARBA" id="ARBA00023285"/>
    </source>
</evidence>
<evidence type="ECO:0000256" key="19">
    <source>
        <dbReference type="PIRSR" id="PIRSR612734-2"/>
    </source>
</evidence>
<dbReference type="InterPro" id="IPR004006">
    <property type="entry name" value="DhaK_dom"/>
</dbReference>
<comment type="caution">
    <text evidence="22">The sequence shown here is derived from an EMBL/GenBank/DDBJ whole genome shotgun (WGS) entry which is preliminary data.</text>
</comment>
<dbReference type="NCBIfam" id="NF011049">
    <property type="entry name" value="PRK14479.1"/>
    <property type="match status" value="1"/>
</dbReference>
<dbReference type="Gene3D" id="1.25.40.340">
    <property type="match status" value="1"/>
</dbReference>
<dbReference type="Pfam" id="PF02734">
    <property type="entry name" value="Dak2"/>
    <property type="match status" value="1"/>
</dbReference>
<evidence type="ECO:0000256" key="14">
    <source>
        <dbReference type="ARBA" id="ARBA00046681"/>
    </source>
</evidence>
<dbReference type="SMART" id="SM01120">
    <property type="entry name" value="Dak2"/>
    <property type="match status" value="1"/>
</dbReference>
<evidence type="ECO:0000256" key="18">
    <source>
        <dbReference type="PIRSR" id="PIRSR612734-1"/>
    </source>
</evidence>
<keyword evidence="8" id="KW-0547">Nucleotide-binding</keyword>
<dbReference type="GO" id="GO:0050354">
    <property type="term" value="F:triokinase activity"/>
    <property type="evidence" value="ECO:0007669"/>
    <property type="project" value="UniProtKB-EC"/>
</dbReference>
<evidence type="ECO:0000256" key="3">
    <source>
        <dbReference type="ARBA" id="ARBA00012107"/>
    </source>
</evidence>
<accession>A0A4U5LXK1</accession>
<sequence>MTPCYGDALKQDNPPFLFTLRPIITSDNERPVPILAFVNNASLSIVEVLAGRQMEVTKKFVNKPSECVDESIRGLVLANPGLECSKDCQRVVLRASKKSEEKVALIAGGGSGHEPFAAGFVGKGFLDAAVCGDVFASPPSDHVLSALNSVANKAGAIAFVINYTGDRLNFGLALERFQGTPNLDLVFIADDVALESKGETSVGRRGLAGAILLLKIAGSMAEKGKSFQAIVESTRKVNDHLGTMGLSLYPCSLPGKPPLFDLPKEKIELGLGIHGEPGCERIQMKGAKEIVTAVMEKLVKSSKLNLKAKDRIVVLLNNLGSVSQIEMNVLQMEVIEWIQSFGAEIVRFYSGTFMTSLDAHGISVTILKVVDDAWLEHLESECDVPAWKNSSGPFKSRHLPEAFESSKSSAYEAEVKGATVSKKVADRFKKSLEHVFKKIEEFHEELNRLDGKCGDGDCGDTLLSAAKSIKSVLDNSDLHLEHPQVLFLQLSTIFEKVVGGTSGAIYALMLSAAASAFKEDFGKNSLLWALKSGLEAIEKYGHARPGDRTMVDALNAAVEESQKPEHSWESVVEAAEKAAQETAKMEAKAGRASYTSSEAQSDPDAGAMAVAYWMRALLEAQK</sequence>
<dbReference type="PANTHER" id="PTHR28629">
    <property type="entry name" value="TRIOKINASE/FMN CYCLASE"/>
    <property type="match status" value="1"/>
</dbReference>
<dbReference type="EC" id="2.7.1.28" evidence="4"/>
<evidence type="ECO:0000256" key="10">
    <source>
        <dbReference type="ARBA" id="ARBA00022840"/>
    </source>
</evidence>
<dbReference type="GO" id="GO:0034012">
    <property type="term" value="F:FAD-AMP lyase (cyclizing) activity"/>
    <property type="evidence" value="ECO:0007669"/>
    <property type="project" value="UniProtKB-EC"/>
</dbReference>
<evidence type="ECO:0000256" key="7">
    <source>
        <dbReference type="ARBA" id="ARBA00022679"/>
    </source>
</evidence>
<dbReference type="InterPro" id="IPR012734">
    <property type="entry name" value="DhaK_ATP"/>
</dbReference>
<dbReference type="PROSITE" id="PS51480">
    <property type="entry name" value="DHAL"/>
    <property type="match status" value="1"/>
</dbReference>
<comment type="catalytic activity">
    <reaction evidence="15">
        <text>D-glyceraldehyde + ATP = D-glyceraldehyde 3-phosphate + ADP + H(+)</text>
        <dbReference type="Rhea" id="RHEA:13941"/>
        <dbReference type="ChEBI" id="CHEBI:15378"/>
        <dbReference type="ChEBI" id="CHEBI:17378"/>
        <dbReference type="ChEBI" id="CHEBI:30616"/>
        <dbReference type="ChEBI" id="CHEBI:59776"/>
        <dbReference type="ChEBI" id="CHEBI:456216"/>
        <dbReference type="EC" id="2.7.1.28"/>
    </reaction>
</comment>
<dbReference type="PANTHER" id="PTHR28629:SF4">
    <property type="entry name" value="TRIOKINASE_FMN CYCLASE"/>
    <property type="match status" value="1"/>
</dbReference>
<comment type="subunit">
    <text evidence="14">Homodimer. Interacts with IFIH1 (via the CARD domains), the interaction is inhibited by viral infection.</text>
</comment>
<dbReference type="InterPro" id="IPR004007">
    <property type="entry name" value="DhaL_dom"/>
</dbReference>
<dbReference type="InterPro" id="IPR036117">
    <property type="entry name" value="DhaL_dom_sf"/>
</dbReference>
<dbReference type="PROSITE" id="PS51481">
    <property type="entry name" value="DHAK"/>
    <property type="match status" value="1"/>
</dbReference>
<feature type="binding site" evidence="19">
    <location>
        <position position="166"/>
    </location>
    <ligand>
        <name>substrate</name>
    </ligand>
</feature>
<organism evidence="22 23">
    <name type="scientific">Steinernema carpocapsae</name>
    <name type="common">Entomopathogenic nematode</name>
    <dbReference type="NCBI Taxonomy" id="34508"/>
    <lineage>
        <taxon>Eukaryota</taxon>
        <taxon>Metazoa</taxon>
        <taxon>Ecdysozoa</taxon>
        <taxon>Nematoda</taxon>
        <taxon>Chromadorea</taxon>
        <taxon>Rhabditida</taxon>
        <taxon>Tylenchina</taxon>
        <taxon>Panagrolaimomorpha</taxon>
        <taxon>Strongyloidoidea</taxon>
        <taxon>Steinernematidae</taxon>
        <taxon>Steinernema</taxon>
    </lineage>
</organism>
<feature type="domain" description="DhaK" evidence="21">
    <location>
        <begin position="63"/>
        <end position="387"/>
    </location>
</feature>
<evidence type="ECO:0000256" key="9">
    <source>
        <dbReference type="ARBA" id="ARBA00022777"/>
    </source>
</evidence>
<feature type="active site" description="Tele-hemiaminal-histidine intermediate" evidence="18">
    <location>
        <position position="274"/>
    </location>
</feature>
<reference evidence="22 23" key="2">
    <citation type="journal article" date="2019" name="G3 (Bethesda)">
        <title>Hybrid Assembly of the Genome of the Entomopathogenic Nematode Steinernema carpocapsae Identifies the X-Chromosome.</title>
        <authorList>
            <person name="Serra L."/>
            <person name="Macchietto M."/>
            <person name="Macias-Munoz A."/>
            <person name="McGill C.J."/>
            <person name="Rodriguez I.M."/>
            <person name="Rodriguez B."/>
            <person name="Murad R."/>
            <person name="Mortazavi A."/>
        </authorList>
    </citation>
    <scope>NUCLEOTIDE SEQUENCE [LARGE SCALE GENOMIC DNA]</scope>
    <source>
        <strain evidence="22 23">ALL</strain>
    </source>
</reference>
<keyword evidence="11" id="KW-0170">Cobalt</keyword>
<dbReference type="GO" id="GO:0019563">
    <property type="term" value="P:glycerol catabolic process"/>
    <property type="evidence" value="ECO:0007669"/>
    <property type="project" value="TreeGrafter"/>
</dbReference>
<evidence type="ECO:0000313" key="23">
    <source>
        <dbReference type="Proteomes" id="UP000298663"/>
    </source>
</evidence>
<comment type="catalytic activity">
    <reaction evidence="16">
        <text>FAD = riboflavin cyclic-4',5'-phosphate + AMP + H(+)</text>
        <dbReference type="Rhea" id="RHEA:13729"/>
        <dbReference type="ChEBI" id="CHEBI:15378"/>
        <dbReference type="ChEBI" id="CHEBI:57692"/>
        <dbReference type="ChEBI" id="CHEBI:76202"/>
        <dbReference type="ChEBI" id="CHEBI:456215"/>
        <dbReference type="EC" id="4.6.1.15"/>
    </reaction>
</comment>
<keyword evidence="7" id="KW-0808">Transferase</keyword>
<dbReference type="EC" id="4.6.1.15" evidence="5"/>
<dbReference type="Gene3D" id="3.30.1180.20">
    <property type="entry name" value="Dihydroxyacetone kinase, domain 2"/>
    <property type="match status" value="1"/>
</dbReference>
<dbReference type="FunFam" id="3.40.50.10440:FF:000001">
    <property type="entry name" value="Dihydroxyacetone kinase, DhaK subunit"/>
    <property type="match status" value="1"/>
</dbReference>
<dbReference type="FunFam" id="1.25.40.340:FF:000001">
    <property type="entry name" value="Dihydroxyacetone kinase 1"/>
    <property type="match status" value="1"/>
</dbReference>
<dbReference type="InterPro" id="IPR050861">
    <property type="entry name" value="Dihydroxyacetone_Kinase"/>
</dbReference>
<evidence type="ECO:0000256" key="6">
    <source>
        <dbReference type="ARBA" id="ARBA00018932"/>
    </source>
</evidence>
<reference evidence="22 23" key="1">
    <citation type="journal article" date="2015" name="Genome Biol.">
        <title>Comparative genomics of Steinernema reveals deeply conserved gene regulatory networks.</title>
        <authorList>
            <person name="Dillman A.R."/>
            <person name="Macchietto M."/>
            <person name="Porter C.F."/>
            <person name="Rogers A."/>
            <person name="Williams B."/>
            <person name="Antoshechkin I."/>
            <person name="Lee M.M."/>
            <person name="Goodwin Z."/>
            <person name="Lu X."/>
            <person name="Lewis E.E."/>
            <person name="Goodrich-Blair H."/>
            <person name="Stock S.P."/>
            <person name="Adams B.J."/>
            <person name="Sternberg P.W."/>
            <person name="Mortazavi A."/>
        </authorList>
    </citation>
    <scope>NUCLEOTIDE SEQUENCE [LARGE SCALE GENOMIC DNA]</scope>
    <source>
        <strain evidence="22 23">ALL</strain>
    </source>
</reference>
<keyword evidence="10" id="KW-0067">ATP-binding</keyword>
<keyword evidence="23" id="KW-1185">Reference proteome</keyword>
<evidence type="ECO:0000256" key="1">
    <source>
        <dbReference type="ARBA" id="ARBA00004778"/>
    </source>
</evidence>
<dbReference type="GO" id="GO:0005524">
    <property type="term" value="F:ATP binding"/>
    <property type="evidence" value="ECO:0007669"/>
    <property type="project" value="UniProtKB-KW"/>
</dbReference>
<comment type="catalytic activity">
    <reaction evidence="17">
        <text>dihydroxyacetone + ATP = dihydroxyacetone phosphate + ADP + H(+)</text>
        <dbReference type="Rhea" id="RHEA:15773"/>
        <dbReference type="ChEBI" id="CHEBI:15378"/>
        <dbReference type="ChEBI" id="CHEBI:16016"/>
        <dbReference type="ChEBI" id="CHEBI:30616"/>
        <dbReference type="ChEBI" id="CHEBI:57642"/>
        <dbReference type="ChEBI" id="CHEBI:456216"/>
        <dbReference type="EC" id="2.7.1.29"/>
    </reaction>
</comment>
<evidence type="ECO:0000256" key="17">
    <source>
        <dbReference type="ARBA" id="ARBA00048898"/>
    </source>
</evidence>
<dbReference type="AlphaFoldDB" id="A0A4U5LXK1"/>
<gene>
    <name evidence="22" type="ORF">L596_028150</name>
</gene>
<evidence type="ECO:0000256" key="15">
    <source>
        <dbReference type="ARBA" id="ARBA00047974"/>
    </source>
</evidence>
<dbReference type="Pfam" id="PF02733">
    <property type="entry name" value="Dak1"/>
    <property type="match status" value="1"/>
</dbReference>
<feature type="binding site" evidence="19">
    <location>
        <begin position="110"/>
        <end position="113"/>
    </location>
    <ligand>
        <name>substrate</name>
    </ligand>
</feature>
<dbReference type="NCBIfam" id="TIGR02361">
    <property type="entry name" value="dak_ATP"/>
    <property type="match status" value="1"/>
</dbReference>
<evidence type="ECO:0000256" key="5">
    <source>
        <dbReference type="ARBA" id="ARBA00012578"/>
    </source>
</evidence>
<dbReference type="Gene3D" id="3.40.50.10440">
    <property type="entry name" value="Dihydroxyacetone kinase, domain 1"/>
    <property type="match status" value="1"/>
</dbReference>
<dbReference type="EC" id="2.7.1.29" evidence="3"/>
<dbReference type="SUPFAM" id="SSF82549">
    <property type="entry name" value="DAK1/DegV-like"/>
    <property type="match status" value="1"/>
</dbReference>
<dbReference type="GO" id="GO:0005829">
    <property type="term" value="C:cytosol"/>
    <property type="evidence" value="ECO:0007669"/>
    <property type="project" value="TreeGrafter"/>
</dbReference>
<evidence type="ECO:0000256" key="16">
    <source>
        <dbReference type="ARBA" id="ARBA00048526"/>
    </source>
</evidence>
<dbReference type="EMBL" id="AZBU02000011">
    <property type="protein sequence ID" value="TKR60974.1"/>
    <property type="molecule type" value="Genomic_DNA"/>
</dbReference>
<proteinExistence type="inferred from homology"/>
<comment type="similarity">
    <text evidence="2">Belongs to the dihydroxyacetone kinase (DAK) family.</text>
</comment>
<keyword evidence="9" id="KW-0418">Kinase</keyword>
<dbReference type="FunFam" id="3.30.1180.20:FF:000001">
    <property type="entry name" value="Dihydroxyacetone kinase 1"/>
    <property type="match status" value="1"/>
</dbReference>
<dbReference type="STRING" id="34508.A0A4U5LXK1"/>
<feature type="domain" description="DhaL" evidence="20">
    <location>
        <begin position="426"/>
        <end position="619"/>
    </location>
</feature>
<evidence type="ECO:0000259" key="20">
    <source>
        <dbReference type="PROSITE" id="PS51480"/>
    </source>
</evidence>
<evidence type="ECO:0000256" key="13">
    <source>
        <dbReference type="ARBA" id="ARBA00045490"/>
    </source>
</evidence>
<evidence type="ECO:0000313" key="22">
    <source>
        <dbReference type="EMBL" id="TKR60974.1"/>
    </source>
</evidence>
<name>A0A4U5LXK1_STECR</name>
<dbReference type="SUPFAM" id="SSF101473">
    <property type="entry name" value="DhaL-like"/>
    <property type="match status" value="1"/>
</dbReference>
<dbReference type="Proteomes" id="UP000298663">
    <property type="component" value="Unassembled WGS sequence"/>
</dbReference>
<comment type="pathway">
    <text evidence="1">Polyol metabolism; glycerol fermentation; glycerone phosphate from glycerol (oxidative route): step 2/2.</text>
</comment>
<dbReference type="GO" id="GO:0004371">
    <property type="term" value="F:glycerone kinase activity"/>
    <property type="evidence" value="ECO:0007669"/>
    <property type="project" value="UniProtKB-EC"/>
</dbReference>
<evidence type="ECO:0000256" key="4">
    <source>
        <dbReference type="ARBA" id="ARBA00012110"/>
    </source>
</evidence>
<protein>
    <recommendedName>
        <fullName evidence="6">Triokinase/FMN cyclase</fullName>
        <ecNumber evidence="4">2.7.1.28</ecNumber>
        <ecNumber evidence="3">2.7.1.29</ecNumber>
        <ecNumber evidence="5">4.6.1.15</ecNumber>
    </recommendedName>
    <alternativeName>
        <fullName evidence="12">Bifunctional ATP-dependent dihydroxyacetone kinase/FAD-AMP lyase (cyclizing)</fullName>
    </alternativeName>
</protein>
<evidence type="ECO:0000259" key="21">
    <source>
        <dbReference type="PROSITE" id="PS51481"/>
    </source>
</evidence>
<evidence type="ECO:0000256" key="8">
    <source>
        <dbReference type="ARBA" id="ARBA00022741"/>
    </source>
</evidence>
<dbReference type="OrthoDB" id="1724672at2759"/>
<evidence type="ECO:0000256" key="12">
    <source>
        <dbReference type="ARBA" id="ARBA00032426"/>
    </source>
</evidence>
<comment type="function">
    <text evidence="13">Catalyzes both the phosphorylation of dihydroxyacetone and of glyceraldehyde, and the splitting of ribonucleoside diphosphate-X compounds among which FAD is the best substrate. Represses IFIH1-mediated cellular antiviral response.</text>
</comment>